<keyword evidence="1" id="KW-0560">Oxidoreductase</keyword>
<evidence type="ECO:0000256" key="1">
    <source>
        <dbReference type="ARBA" id="ARBA00023002"/>
    </source>
</evidence>
<comment type="caution">
    <text evidence="2">The sequence shown here is derived from an EMBL/GenBank/DDBJ whole genome shotgun (WGS) entry which is preliminary data.</text>
</comment>
<sequence>MTPSAVQISIDTDNTGQWYMKQTPEASNRVSLLLQTDLETHHVYFNNSGFHNHIPHHLLSLYGTGADADAILQAYNYNKGYQRSVIPVHKPSKASNSPVRGSLAEDWYETTAPRHLGSESYYPDFLQFFQHEIARRDKEQAKTGLEGWQAVLLDRLFSGTPAAEDLRTRLFAGFLHPLIQLMFGIEWGQPAIVAQGLAQAAIHKLHILDEFLQDAEKSAAASPDKDEPPASILSLFQEAAATPAVSSSAHWKDANKLVDGVLGRAREEMTAIAARVSVPATEEGLAARTAEMAEACVYVAASAALHPTKLPKFDFFLLHHVTSIPFFSALNSFAWVPVQVKARMLEWKIRMDLAQYAARGCPPLRNVEALEAYQTLVHEDATGPTVDASETHCRAAAASADHISSEAAVAAARLFNFDEDGHAIKLVRATALTERLVQQSTSTDFPCRILYSDSVWEALYRLETDSVKSPGSEYVRTAGLEEAWKEIPDRSGTP</sequence>
<name>A0ABP0E107_9PEZI</name>
<dbReference type="EMBL" id="CAWUOM010000145">
    <property type="protein sequence ID" value="CAK7273824.1"/>
    <property type="molecule type" value="Genomic_DNA"/>
</dbReference>
<accession>A0ABP0E107</accession>
<dbReference type="PANTHER" id="PTHR35870">
    <property type="entry name" value="PROTEIN, PUTATIVE (AFU_ORTHOLOGUE AFUA_5G03330)-RELATED"/>
    <property type="match status" value="1"/>
</dbReference>
<proteinExistence type="predicted"/>
<dbReference type="Pfam" id="PF14027">
    <property type="entry name" value="Questin_oxidase"/>
    <property type="match status" value="1"/>
</dbReference>
<reference evidence="2 3" key="1">
    <citation type="submission" date="2024-01" db="EMBL/GenBank/DDBJ databases">
        <authorList>
            <person name="Allen C."/>
            <person name="Tagirdzhanova G."/>
        </authorList>
    </citation>
    <scope>NUCLEOTIDE SEQUENCE [LARGE SCALE GENOMIC DNA]</scope>
    <source>
        <strain evidence="2 3">CBS 573.63</strain>
    </source>
</reference>
<evidence type="ECO:0000313" key="2">
    <source>
        <dbReference type="EMBL" id="CAK7273824.1"/>
    </source>
</evidence>
<dbReference type="Proteomes" id="UP001642501">
    <property type="component" value="Unassembled WGS sequence"/>
</dbReference>
<protein>
    <recommendedName>
        <fullName evidence="4">HypA-like protein</fullName>
    </recommendedName>
</protein>
<evidence type="ECO:0000313" key="3">
    <source>
        <dbReference type="Proteomes" id="UP001642501"/>
    </source>
</evidence>
<organism evidence="2 3">
    <name type="scientific">Sporothrix epigloea</name>
    <dbReference type="NCBI Taxonomy" id="1892477"/>
    <lineage>
        <taxon>Eukaryota</taxon>
        <taxon>Fungi</taxon>
        <taxon>Dikarya</taxon>
        <taxon>Ascomycota</taxon>
        <taxon>Pezizomycotina</taxon>
        <taxon>Sordariomycetes</taxon>
        <taxon>Sordariomycetidae</taxon>
        <taxon>Ophiostomatales</taxon>
        <taxon>Ophiostomataceae</taxon>
        <taxon>Sporothrix</taxon>
    </lineage>
</organism>
<keyword evidence="3" id="KW-1185">Reference proteome</keyword>
<dbReference type="InterPro" id="IPR025337">
    <property type="entry name" value="Questin_oxidase-like"/>
</dbReference>
<evidence type="ECO:0008006" key="4">
    <source>
        <dbReference type="Google" id="ProtNLM"/>
    </source>
</evidence>
<dbReference type="PANTHER" id="PTHR35870:SF1">
    <property type="entry name" value="PROTEIN, PUTATIVE (AFU_ORTHOLOGUE AFUA_5G03330)-RELATED"/>
    <property type="match status" value="1"/>
</dbReference>
<gene>
    <name evidence="2" type="ORF">SEPCBS57363_005846</name>
</gene>